<dbReference type="RefSeq" id="WP_183977028.1">
    <property type="nucleotide sequence ID" value="NZ_JACIBY010000009.1"/>
</dbReference>
<keyword evidence="1" id="KW-0812">Transmembrane</keyword>
<keyword evidence="3" id="KW-1185">Reference proteome</keyword>
<feature type="transmembrane region" description="Helical" evidence="1">
    <location>
        <begin position="152"/>
        <end position="175"/>
    </location>
</feature>
<reference evidence="2 3" key="1">
    <citation type="submission" date="2020-08" db="EMBL/GenBank/DDBJ databases">
        <title>Genomic Encyclopedia of Type Strains, Phase IV (KMG-IV): sequencing the most valuable type-strain genomes for metagenomic binning, comparative biology and taxonomic classification.</title>
        <authorList>
            <person name="Goeker M."/>
        </authorList>
    </citation>
    <scope>NUCLEOTIDE SEQUENCE [LARGE SCALE GENOMIC DNA]</scope>
    <source>
        <strain evidence="2 3">DSM 17976</strain>
    </source>
</reference>
<comment type="caution">
    <text evidence="2">The sequence shown here is derived from an EMBL/GenBank/DDBJ whole genome shotgun (WGS) entry which is preliminary data.</text>
</comment>
<feature type="transmembrane region" description="Helical" evidence="1">
    <location>
        <begin position="6"/>
        <end position="25"/>
    </location>
</feature>
<evidence type="ECO:0000313" key="3">
    <source>
        <dbReference type="Proteomes" id="UP000541352"/>
    </source>
</evidence>
<feature type="transmembrane region" description="Helical" evidence="1">
    <location>
        <begin position="124"/>
        <end position="145"/>
    </location>
</feature>
<dbReference type="AlphaFoldDB" id="A0A7W5ZML9"/>
<keyword evidence="1" id="KW-0472">Membrane</keyword>
<evidence type="ECO:0000256" key="1">
    <source>
        <dbReference type="SAM" id="Phobius"/>
    </source>
</evidence>
<feature type="transmembrane region" description="Helical" evidence="1">
    <location>
        <begin position="195"/>
        <end position="217"/>
    </location>
</feature>
<gene>
    <name evidence="2" type="ORF">FHS57_004215</name>
</gene>
<feature type="transmembrane region" description="Helical" evidence="1">
    <location>
        <begin position="95"/>
        <end position="112"/>
    </location>
</feature>
<protein>
    <submittedName>
        <fullName evidence="2">Uncharacterized protein</fullName>
    </submittedName>
</protein>
<name>A0A7W5ZML9_9BACT</name>
<sequence>MVAIIMILSIGVIISETIAAIAGISQHRKLSDSLWSYLTYYLIWISTLEWIGWLSRLWNKMDFNSRLYNYVSIPSEYLFFLWLLSQLIRSRKQKVLVVPEYSILIYAIAWFFDHFYFSKQTYTFQSFSVTVGSILMVILIIVYLYQIVASDYILSFAKTIEFWVILGIISYYLLSLPYYGTYNTLTQNYKHIFEIYQVIVYCLSICMYLLFTVGFLWQKKS</sequence>
<feature type="transmembrane region" description="Helical" evidence="1">
    <location>
        <begin position="37"/>
        <end position="55"/>
    </location>
</feature>
<accession>A0A7W5ZML9</accession>
<keyword evidence="1" id="KW-1133">Transmembrane helix</keyword>
<proteinExistence type="predicted"/>
<organism evidence="2 3">
    <name type="scientific">Runella defluvii</name>
    <dbReference type="NCBI Taxonomy" id="370973"/>
    <lineage>
        <taxon>Bacteria</taxon>
        <taxon>Pseudomonadati</taxon>
        <taxon>Bacteroidota</taxon>
        <taxon>Cytophagia</taxon>
        <taxon>Cytophagales</taxon>
        <taxon>Spirosomataceae</taxon>
        <taxon>Runella</taxon>
    </lineage>
</organism>
<feature type="transmembrane region" description="Helical" evidence="1">
    <location>
        <begin position="67"/>
        <end position="88"/>
    </location>
</feature>
<evidence type="ECO:0000313" key="2">
    <source>
        <dbReference type="EMBL" id="MBB3840202.1"/>
    </source>
</evidence>
<dbReference type="Proteomes" id="UP000541352">
    <property type="component" value="Unassembled WGS sequence"/>
</dbReference>
<dbReference type="EMBL" id="JACIBY010000009">
    <property type="protein sequence ID" value="MBB3840202.1"/>
    <property type="molecule type" value="Genomic_DNA"/>
</dbReference>